<keyword evidence="6" id="KW-0249">Electron transport</keyword>
<organism evidence="11 12">
    <name type="scientific">Cardiobacterium valvarum F0432</name>
    <dbReference type="NCBI Taxonomy" id="797473"/>
    <lineage>
        <taxon>Bacteria</taxon>
        <taxon>Pseudomonadati</taxon>
        <taxon>Pseudomonadota</taxon>
        <taxon>Gammaproteobacteria</taxon>
        <taxon>Cardiobacteriales</taxon>
        <taxon>Cardiobacteriaceae</taxon>
        <taxon>Cardiobacterium</taxon>
    </lineage>
</organism>
<protein>
    <submittedName>
        <fullName evidence="11">Cytochrome</fullName>
    </submittedName>
</protein>
<keyword evidence="2" id="KW-0813">Transport</keyword>
<feature type="binding site" description="covalent" evidence="8">
    <location>
        <position position="150"/>
    </location>
    <ligand>
        <name>heme c</name>
        <dbReference type="ChEBI" id="CHEBI:61717"/>
        <label>2</label>
    </ligand>
</feature>
<dbReference type="Pfam" id="PF00034">
    <property type="entry name" value="Cytochrom_C"/>
    <property type="match status" value="2"/>
</dbReference>
<dbReference type="InterPro" id="IPR036909">
    <property type="entry name" value="Cyt_c-like_dom_sf"/>
</dbReference>
<dbReference type="STRING" id="797473.HMPREF9080_02593"/>
<sequence length="221" mass="23231">MAAQCNTEAIMKNSIIIMVVCFAAHVAIGAESGDAARGKALSGACVGCHQEDGNGRDNANGEAWPRLAGLNAEYLAAQLAAYKSGERKSASMKTFSRMMDEQKMADIAAYYATLPPAPVTAAAAPPEEALLARGKVLAEQGDSERNIQPCTQCHGAGNRGDGKIPAITAQPASYLRAQIIAWQRGDRPNDSADDKGMFPNASHLNKEDSAAVAAWLSTQEP</sequence>
<evidence type="ECO:0000256" key="5">
    <source>
        <dbReference type="ARBA" id="ARBA00022764"/>
    </source>
</evidence>
<dbReference type="SUPFAM" id="SSF46626">
    <property type="entry name" value="Cytochrome c"/>
    <property type="match status" value="2"/>
</dbReference>
<gene>
    <name evidence="11" type="ORF">HMPREF9080_02593</name>
</gene>
<keyword evidence="3 8" id="KW-0349">Heme</keyword>
<feature type="binding site" description="axial binding residue" evidence="9">
    <location>
        <position position="92"/>
    </location>
    <ligand>
        <name>heme c</name>
        <dbReference type="ChEBI" id="CHEBI:61717"/>
        <label>1</label>
    </ligand>
    <ligandPart>
        <name>Fe</name>
        <dbReference type="ChEBI" id="CHEBI:18248"/>
    </ligandPart>
</feature>
<feature type="binding site" description="covalent" evidence="8">
    <location>
        <position position="45"/>
    </location>
    <ligand>
        <name>heme c</name>
        <dbReference type="ChEBI" id="CHEBI:61717"/>
        <label>1</label>
    </ligand>
</feature>
<evidence type="ECO:0000313" key="11">
    <source>
        <dbReference type="EMBL" id="EHM51978.1"/>
    </source>
</evidence>
<dbReference type="InterPro" id="IPR024167">
    <property type="entry name" value="Cytochrome_c4-like"/>
</dbReference>
<feature type="domain" description="Cytochrome c" evidence="10">
    <location>
        <begin position="129"/>
        <end position="220"/>
    </location>
</feature>
<comment type="PTM">
    <text evidence="8">Binds 2 heme c groups covalently per subunit.</text>
</comment>
<evidence type="ECO:0000256" key="3">
    <source>
        <dbReference type="ARBA" id="ARBA00022617"/>
    </source>
</evidence>
<evidence type="ECO:0000256" key="9">
    <source>
        <dbReference type="PIRSR" id="PIRSR000005-2"/>
    </source>
</evidence>
<dbReference type="PIRSF" id="PIRSF000005">
    <property type="entry name" value="Cytochrome_c4"/>
    <property type="match status" value="1"/>
</dbReference>
<feature type="binding site" description="axial binding residue" evidence="9">
    <location>
        <position position="49"/>
    </location>
    <ligand>
        <name>heme c</name>
        <dbReference type="ChEBI" id="CHEBI:61717"/>
        <label>1</label>
    </ligand>
    <ligandPart>
        <name>Fe</name>
        <dbReference type="ChEBI" id="CHEBI:18248"/>
    </ligandPart>
</feature>
<dbReference type="PANTHER" id="PTHR33751:SF9">
    <property type="entry name" value="CYTOCHROME C4"/>
    <property type="match status" value="1"/>
</dbReference>
<reference evidence="11 12" key="1">
    <citation type="submission" date="2011-08" db="EMBL/GenBank/DDBJ databases">
        <authorList>
            <person name="Weinstock G."/>
            <person name="Sodergren E."/>
            <person name="Clifton S."/>
            <person name="Fulton L."/>
            <person name="Fulton B."/>
            <person name="Courtney L."/>
            <person name="Fronick C."/>
            <person name="Harrison M."/>
            <person name="Strong C."/>
            <person name="Farmer C."/>
            <person name="Delahaunty K."/>
            <person name="Markovic C."/>
            <person name="Hall O."/>
            <person name="Minx P."/>
            <person name="Tomlinson C."/>
            <person name="Mitreva M."/>
            <person name="Hou S."/>
            <person name="Chen J."/>
            <person name="Wollam A."/>
            <person name="Pepin K.H."/>
            <person name="Johnson M."/>
            <person name="Bhonagiri V."/>
            <person name="Zhang X."/>
            <person name="Suruliraj S."/>
            <person name="Warren W."/>
            <person name="Chinwalla A."/>
            <person name="Mardis E.R."/>
            <person name="Wilson R.K."/>
        </authorList>
    </citation>
    <scope>NUCLEOTIDE SEQUENCE [LARGE SCALE GENOMIC DNA]</scope>
    <source>
        <strain evidence="11 12">F0432</strain>
    </source>
</reference>
<accession>G9ZIG9</accession>
<dbReference type="GO" id="GO:0005506">
    <property type="term" value="F:iron ion binding"/>
    <property type="evidence" value="ECO:0007669"/>
    <property type="project" value="InterPro"/>
</dbReference>
<keyword evidence="7 9" id="KW-0408">Iron</keyword>
<dbReference type="GO" id="GO:0020037">
    <property type="term" value="F:heme binding"/>
    <property type="evidence" value="ECO:0007669"/>
    <property type="project" value="InterPro"/>
</dbReference>
<feature type="domain" description="Cytochrome c" evidence="10">
    <location>
        <begin position="33"/>
        <end position="115"/>
    </location>
</feature>
<dbReference type="HOGENOM" id="CLU_076280_0_0_6"/>
<proteinExistence type="predicted"/>
<keyword evidence="4 9" id="KW-0479">Metal-binding</keyword>
<evidence type="ECO:0000256" key="6">
    <source>
        <dbReference type="ARBA" id="ARBA00022982"/>
    </source>
</evidence>
<dbReference type="InterPro" id="IPR050597">
    <property type="entry name" value="Cytochrome_c_Oxidase_Subunit"/>
</dbReference>
<dbReference type="EMBL" id="AGCM01000148">
    <property type="protein sequence ID" value="EHM51978.1"/>
    <property type="molecule type" value="Genomic_DNA"/>
</dbReference>
<dbReference type="PANTHER" id="PTHR33751">
    <property type="entry name" value="CBB3-TYPE CYTOCHROME C OXIDASE SUBUNIT FIXP"/>
    <property type="match status" value="1"/>
</dbReference>
<comment type="subcellular location">
    <subcellularLocation>
        <location evidence="1">Periplasm</location>
    </subcellularLocation>
</comment>
<evidence type="ECO:0000259" key="10">
    <source>
        <dbReference type="PROSITE" id="PS51007"/>
    </source>
</evidence>
<evidence type="ECO:0000313" key="12">
    <source>
        <dbReference type="Proteomes" id="UP000004750"/>
    </source>
</evidence>
<name>G9ZIG9_9GAMM</name>
<feature type="binding site" description="covalent" evidence="8">
    <location>
        <position position="153"/>
    </location>
    <ligand>
        <name>heme c</name>
        <dbReference type="ChEBI" id="CHEBI:61717"/>
        <label>2</label>
    </ligand>
</feature>
<evidence type="ECO:0000256" key="7">
    <source>
        <dbReference type="ARBA" id="ARBA00023004"/>
    </source>
</evidence>
<dbReference type="AlphaFoldDB" id="G9ZIG9"/>
<keyword evidence="5" id="KW-0574">Periplasm</keyword>
<evidence type="ECO:0000256" key="4">
    <source>
        <dbReference type="ARBA" id="ARBA00022723"/>
    </source>
</evidence>
<dbReference type="GO" id="GO:0009055">
    <property type="term" value="F:electron transfer activity"/>
    <property type="evidence" value="ECO:0007669"/>
    <property type="project" value="InterPro"/>
</dbReference>
<evidence type="ECO:0000256" key="2">
    <source>
        <dbReference type="ARBA" id="ARBA00022448"/>
    </source>
</evidence>
<feature type="binding site" description="axial binding residue" evidence="9">
    <location>
        <position position="154"/>
    </location>
    <ligand>
        <name>heme c</name>
        <dbReference type="ChEBI" id="CHEBI:61717"/>
        <label>2</label>
    </ligand>
    <ligandPart>
        <name>Fe</name>
        <dbReference type="ChEBI" id="CHEBI:18248"/>
    </ligandPart>
</feature>
<comment type="caution">
    <text evidence="11">The sequence shown here is derived from an EMBL/GenBank/DDBJ whole genome shotgun (WGS) entry which is preliminary data.</text>
</comment>
<dbReference type="Proteomes" id="UP000004750">
    <property type="component" value="Unassembled WGS sequence"/>
</dbReference>
<feature type="binding site" description="axial binding residue" evidence="9">
    <location>
        <position position="197"/>
    </location>
    <ligand>
        <name>heme c</name>
        <dbReference type="ChEBI" id="CHEBI:61717"/>
        <label>2</label>
    </ligand>
    <ligandPart>
        <name>Fe</name>
        <dbReference type="ChEBI" id="CHEBI:18248"/>
    </ligandPart>
</feature>
<dbReference type="GO" id="GO:0042597">
    <property type="term" value="C:periplasmic space"/>
    <property type="evidence" value="ECO:0007669"/>
    <property type="project" value="UniProtKB-SubCell"/>
</dbReference>
<dbReference type="Gene3D" id="1.10.760.10">
    <property type="entry name" value="Cytochrome c-like domain"/>
    <property type="match status" value="2"/>
</dbReference>
<dbReference type="InterPro" id="IPR009056">
    <property type="entry name" value="Cyt_c-like_dom"/>
</dbReference>
<dbReference type="PROSITE" id="PS51007">
    <property type="entry name" value="CYTC"/>
    <property type="match status" value="2"/>
</dbReference>
<evidence type="ECO:0000256" key="8">
    <source>
        <dbReference type="PIRSR" id="PIRSR000005-1"/>
    </source>
</evidence>
<evidence type="ECO:0000256" key="1">
    <source>
        <dbReference type="ARBA" id="ARBA00004418"/>
    </source>
</evidence>
<feature type="binding site" description="covalent" evidence="8">
    <location>
        <position position="48"/>
    </location>
    <ligand>
        <name>heme c</name>
        <dbReference type="ChEBI" id="CHEBI:61717"/>
        <label>1</label>
    </ligand>
</feature>